<dbReference type="STRING" id="118060.ATZ35_06255"/>
<dbReference type="Gene3D" id="2.40.420.20">
    <property type="match status" value="1"/>
</dbReference>
<organism evidence="8 9">
    <name type="scientific">Enterococcus rotai</name>
    <dbReference type="NCBI Taxonomy" id="118060"/>
    <lineage>
        <taxon>Bacteria</taxon>
        <taxon>Bacillati</taxon>
        <taxon>Bacillota</taxon>
        <taxon>Bacilli</taxon>
        <taxon>Lactobacillales</taxon>
        <taxon>Enterococcaceae</taxon>
        <taxon>Enterococcus</taxon>
    </lineage>
</organism>
<proteinExistence type="predicted"/>
<keyword evidence="4" id="KW-0812">Transmembrane</keyword>
<dbReference type="InterPro" id="IPR058636">
    <property type="entry name" value="Beta-barrel_YknX"/>
</dbReference>
<dbReference type="InterPro" id="IPR058639">
    <property type="entry name" value="BSH_YknX-like"/>
</dbReference>
<keyword evidence="4" id="KW-1133">Transmembrane helix</keyword>
<dbReference type="InterPro" id="IPR050465">
    <property type="entry name" value="UPF0194_transport"/>
</dbReference>
<dbReference type="AlphaFoldDB" id="A0A0U2NPS2"/>
<sequence>MKSKKVKIGVTIVTIAIILGSAYFLLKEDNKKSDAETSVPVVSKTVKNAMKSSQKGADAILAGTVIPNSKSKIKLDGTRGIVTELHVNEGDTVTNGQNLFSYYSIDNETELKDAELSATNQVNSVAQKREAANLKWDEYNKKKANAKKEETKEEELNTSYMEASNAEAEVASAQIEADKAQLLVDKAREKVSQNTVTAQFDGVIKSIDKDQMNKPAVEGSETPFMEVVDSSVQYVEGKVDEFNKDKFSVEQTVQIFDRNDNSKLWTGKITKVGNLTTEDDDKKKDDENQNASKYPFKVLVDKSETPPSIGQHVYVKLAPKEPEAGKIALPKGYLMKEKNKTFVWKAKNNKLEKTTVELGEENAEDGTVEIKSGLTETDSIVYPAPELKEGMEVKQDAQPK</sequence>
<dbReference type="Gene3D" id="1.10.287.470">
    <property type="entry name" value="Helix hairpin bin"/>
    <property type="match status" value="1"/>
</dbReference>
<evidence type="ECO:0000259" key="7">
    <source>
        <dbReference type="Pfam" id="PF25990"/>
    </source>
</evidence>
<evidence type="ECO:0000313" key="9">
    <source>
        <dbReference type="Proteomes" id="UP000067523"/>
    </source>
</evidence>
<reference evidence="9" key="1">
    <citation type="submission" date="2015-12" db="EMBL/GenBank/DDBJ databases">
        <authorList>
            <person name="Lauer A."/>
            <person name="Humrighouse B."/>
            <person name="Loparev V."/>
            <person name="Shewmaker P.L."/>
            <person name="Whitney A.M."/>
            <person name="McLaughlin R.W."/>
        </authorList>
    </citation>
    <scope>NUCLEOTIDE SEQUENCE [LARGE SCALE GENOMIC DNA]</scope>
    <source>
        <strain evidence="9">LMG 26678</strain>
    </source>
</reference>
<dbReference type="KEGG" id="erx:ATZ35_06255"/>
<evidence type="ECO:0000259" key="6">
    <source>
        <dbReference type="Pfam" id="PF25989"/>
    </source>
</evidence>
<accession>A0A0U2NPS2</accession>
<dbReference type="Gene3D" id="2.40.30.170">
    <property type="match status" value="1"/>
</dbReference>
<evidence type="ECO:0000256" key="1">
    <source>
        <dbReference type="ARBA" id="ARBA00004196"/>
    </source>
</evidence>
<evidence type="ECO:0000256" key="2">
    <source>
        <dbReference type="ARBA" id="ARBA00023054"/>
    </source>
</evidence>
<feature type="transmembrane region" description="Helical" evidence="4">
    <location>
        <begin position="6"/>
        <end position="26"/>
    </location>
</feature>
<dbReference type="EMBL" id="CP013655">
    <property type="protein sequence ID" value="ALS36770.1"/>
    <property type="molecule type" value="Genomic_DNA"/>
</dbReference>
<dbReference type="Pfam" id="PF25984">
    <property type="entry name" value="BSH_YknX"/>
    <property type="match status" value="1"/>
</dbReference>
<dbReference type="PANTHER" id="PTHR32347">
    <property type="entry name" value="EFFLUX SYSTEM COMPONENT YKNX-RELATED"/>
    <property type="match status" value="1"/>
</dbReference>
<evidence type="ECO:0000259" key="5">
    <source>
        <dbReference type="Pfam" id="PF25984"/>
    </source>
</evidence>
<keyword evidence="9" id="KW-1185">Reference proteome</keyword>
<feature type="domain" description="YknX-like beta-barrel" evidence="7">
    <location>
        <begin position="235"/>
        <end position="316"/>
    </location>
</feature>
<feature type="domain" description="YknX-like barrel-sandwich hybrid" evidence="5">
    <location>
        <begin position="73"/>
        <end position="227"/>
    </location>
</feature>
<evidence type="ECO:0000256" key="3">
    <source>
        <dbReference type="SAM" id="Coils"/>
    </source>
</evidence>
<dbReference type="RefSeq" id="WP_208929990.1">
    <property type="nucleotide sequence ID" value="NZ_CP013655.1"/>
</dbReference>
<keyword evidence="4" id="KW-0472">Membrane</keyword>
<dbReference type="SUPFAM" id="SSF111369">
    <property type="entry name" value="HlyD-like secretion proteins"/>
    <property type="match status" value="1"/>
</dbReference>
<name>A0A0U2NPS2_9ENTE</name>
<dbReference type="Proteomes" id="UP000067523">
    <property type="component" value="Chromosome"/>
</dbReference>
<dbReference type="GO" id="GO:0030313">
    <property type="term" value="C:cell envelope"/>
    <property type="evidence" value="ECO:0007669"/>
    <property type="project" value="UniProtKB-SubCell"/>
</dbReference>
<dbReference type="Pfam" id="PF25989">
    <property type="entry name" value="YknX_C"/>
    <property type="match status" value="1"/>
</dbReference>
<feature type="domain" description="YknX-like C-terminal permuted SH3-like" evidence="6">
    <location>
        <begin position="327"/>
        <end position="394"/>
    </location>
</feature>
<gene>
    <name evidence="8" type="ORF">ATZ35_06255</name>
</gene>
<keyword evidence="2 3" id="KW-0175">Coiled coil</keyword>
<protein>
    <submittedName>
        <fullName evidence="8">Uncharacterized protein</fullName>
    </submittedName>
</protein>
<comment type="subcellular location">
    <subcellularLocation>
        <location evidence="1">Cell envelope</location>
    </subcellularLocation>
</comment>
<dbReference type="PANTHER" id="PTHR32347:SF14">
    <property type="entry name" value="EFFLUX SYSTEM COMPONENT YKNX-RELATED"/>
    <property type="match status" value="1"/>
</dbReference>
<feature type="coiled-coil region" evidence="3">
    <location>
        <begin position="129"/>
        <end position="190"/>
    </location>
</feature>
<evidence type="ECO:0000313" key="8">
    <source>
        <dbReference type="EMBL" id="ALS36770.1"/>
    </source>
</evidence>
<dbReference type="Gene3D" id="2.40.50.100">
    <property type="match status" value="1"/>
</dbReference>
<dbReference type="Pfam" id="PF25990">
    <property type="entry name" value="Beta-barrel_YknX"/>
    <property type="match status" value="1"/>
</dbReference>
<dbReference type="InterPro" id="IPR058637">
    <property type="entry name" value="YknX-like_C"/>
</dbReference>
<evidence type="ECO:0000256" key="4">
    <source>
        <dbReference type="SAM" id="Phobius"/>
    </source>
</evidence>